<feature type="binding site" evidence="9">
    <location>
        <position position="371"/>
    </location>
    <ligand>
        <name>Zn(2+)</name>
        <dbReference type="ChEBI" id="CHEBI:29105"/>
        <label>2</label>
    </ligand>
</feature>
<dbReference type="PROSITE" id="PS01359">
    <property type="entry name" value="ZF_PHD_1"/>
    <property type="match status" value="1"/>
</dbReference>
<dbReference type="Gene3D" id="6.10.140.1740">
    <property type="match status" value="1"/>
</dbReference>
<dbReference type="SMART" id="SM01408">
    <property type="entry name" value="ING"/>
    <property type="match status" value="1"/>
</dbReference>
<dbReference type="GO" id="GO:0006355">
    <property type="term" value="P:regulation of DNA-templated transcription"/>
    <property type="evidence" value="ECO:0007669"/>
    <property type="project" value="TreeGrafter"/>
</dbReference>
<feature type="site" description="Histone H3K4me3 binding" evidence="8">
    <location>
        <position position="338"/>
    </location>
</feature>
<evidence type="ECO:0000259" key="13">
    <source>
        <dbReference type="PROSITE" id="PS50016"/>
    </source>
</evidence>
<dbReference type="FunCoup" id="A0A165SGP5">
    <property type="interactions" value="109"/>
</dbReference>
<dbReference type="InterPro" id="IPR019787">
    <property type="entry name" value="Znf_PHD-finger"/>
</dbReference>
<dbReference type="SMART" id="SM00249">
    <property type="entry name" value="PHD"/>
    <property type="match status" value="1"/>
</dbReference>
<feature type="binding site" evidence="9">
    <location>
        <position position="355"/>
    </location>
    <ligand>
        <name>Zn(2+)</name>
        <dbReference type="ChEBI" id="CHEBI:29105"/>
        <label>1</label>
    </ligand>
</feature>
<feature type="region of interest" description="Disordered" evidence="12">
    <location>
        <begin position="209"/>
        <end position="232"/>
    </location>
</feature>
<feature type="binding site" evidence="9">
    <location>
        <position position="341"/>
    </location>
    <ligand>
        <name>Zn(2+)</name>
        <dbReference type="ChEBI" id="CHEBI:29105"/>
        <label>2</label>
    </ligand>
</feature>
<dbReference type="GO" id="GO:0000785">
    <property type="term" value="C:chromatin"/>
    <property type="evidence" value="ECO:0007669"/>
    <property type="project" value="UniProtKB-ARBA"/>
</dbReference>
<dbReference type="InterPro" id="IPR024610">
    <property type="entry name" value="ING_N_histone-binding"/>
</dbReference>
<feature type="site" description="Histone H3K4me3 binding" evidence="8">
    <location>
        <position position="327"/>
    </location>
</feature>
<dbReference type="InterPro" id="IPR028651">
    <property type="entry name" value="ING_fam"/>
</dbReference>
<keyword evidence="5 9" id="KW-0862">Zinc</keyword>
<feature type="binding site" evidence="9">
    <location>
        <position position="352"/>
    </location>
    <ligand>
        <name>Zn(2+)</name>
        <dbReference type="ChEBI" id="CHEBI:29105"/>
        <label>1</label>
    </ligand>
</feature>
<keyword evidence="7 11" id="KW-0539">Nucleus</keyword>
<name>A0A165SGP5_9AGAM</name>
<feature type="binding site" evidence="9">
    <location>
        <position position="328"/>
    </location>
    <ligand>
        <name>Zn(2+)</name>
        <dbReference type="ChEBI" id="CHEBI:29105"/>
        <label>1</label>
    </ligand>
</feature>
<dbReference type="GO" id="GO:0008270">
    <property type="term" value="F:zinc ion binding"/>
    <property type="evidence" value="ECO:0007669"/>
    <property type="project" value="UniProtKB-KW"/>
</dbReference>
<evidence type="ECO:0000256" key="3">
    <source>
        <dbReference type="ARBA" id="ARBA00022723"/>
    </source>
</evidence>
<dbReference type="AlphaFoldDB" id="A0A165SGP5"/>
<feature type="binding site" evidence="9">
    <location>
        <position position="330"/>
    </location>
    <ligand>
        <name>Zn(2+)</name>
        <dbReference type="ChEBI" id="CHEBI:29105"/>
        <label>1</label>
    </ligand>
</feature>
<comment type="function">
    <text evidence="11">Component of an histone acetyltransferase complex.</text>
</comment>
<feature type="compositionally biased region" description="Low complexity" evidence="12">
    <location>
        <begin position="100"/>
        <end position="117"/>
    </location>
</feature>
<feature type="region of interest" description="Disordered" evidence="12">
    <location>
        <begin position="62"/>
        <end position="143"/>
    </location>
</feature>
<evidence type="ECO:0000256" key="8">
    <source>
        <dbReference type="PIRSR" id="PIRSR628651-50"/>
    </source>
</evidence>
<evidence type="ECO:0000256" key="11">
    <source>
        <dbReference type="RuleBase" id="RU361213"/>
    </source>
</evidence>
<dbReference type="PANTHER" id="PTHR10333:SF42">
    <property type="entry name" value="INHIBITOR OF GROWTH PROTEIN 5"/>
    <property type="match status" value="1"/>
</dbReference>
<keyword evidence="15" id="KW-1185">Reference proteome</keyword>
<reference evidence="14 15" key="1">
    <citation type="journal article" date="2016" name="Mol. Biol. Evol.">
        <title>Comparative Genomics of Early-Diverging Mushroom-Forming Fungi Provides Insights into the Origins of Lignocellulose Decay Capabilities.</title>
        <authorList>
            <person name="Nagy L.G."/>
            <person name="Riley R."/>
            <person name="Tritt A."/>
            <person name="Adam C."/>
            <person name="Daum C."/>
            <person name="Floudas D."/>
            <person name="Sun H."/>
            <person name="Yadav J.S."/>
            <person name="Pangilinan J."/>
            <person name="Larsson K.H."/>
            <person name="Matsuura K."/>
            <person name="Barry K."/>
            <person name="Labutti K."/>
            <person name="Kuo R."/>
            <person name="Ohm R.A."/>
            <person name="Bhattacharya S.S."/>
            <person name="Shirouzu T."/>
            <person name="Yoshinaga Y."/>
            <person name="Martin F.M."/>
            <person name="Grigoriev I.V."/>
            <person name="Hibbett D.S."/>
        </authorList>
    </citation>
    <scope>NUCLEOTIDE SEQUENCE [LARGE SCALE GENOMIC DNA]</scope>
    <source>
        <strain evidence="14 15">HHB14362 ss-1</strain>
    </source>
</reference>
<dbReference type="STRING" id="1314782.A0A165SGP5"/>
<evidence type="ECO:0000313" key="14">
    <source>
        <dbReference type="EMBL" id="KZT25131.1"/>
    </source>
</evidence>
<keyword evidence="6 11" id="KW-0156">Chromatin regulator</keyword>
<gene>
    <name evidence="14" type="ORF">NEOLEDRAFT_1133881</name>
</gene>
<evidence type="ECO:0000256" key="1">
    <source>
        <dbReference type="ARBA" id="ARBA00004123"/>
    </source>
</evidence>
<comment type="subunit">
    <text evidence="11">Component of an histone acetyltransferase complex. Interacts with H3K4me3 and to a lesser extent with H3K4me2.</text>
</comment>
<feature type="compositionally biased region" description="Basic residues" evidence="12">
    <location>
        <begin position="266"/>
        <end position="277"/>
    </location>
</feature>
<keyword evidence="3 9" id="KW-0479">Metal-binding</keyword>
<dbReference type="InParanoid" id="A0A165SGP5"/>
<dbReference type="PROSITE" id="PS50016">
    <property type="entry name" value="ZF_PHD_2"/>
    <property type="match status" value="1"/>
</dbReference>
<evidence type="ECO:0000256" key="10">
    <source>
        <dbReference type="PROSITE-ProRule" id="PRU00146"/>
    </source>
</evidence>
<dbReference type="EMBL" id="KV425573">
    <property type="protein sequence ID" value="KZT25131.1"/>
    <property type="molecule type" value="Genomic_DNA"/>
</dbReference>
<comment type="similarity">
    <text evidence="2 11">Belongs to the ING family.</text>
</comment>
<dbReference type="SUPFAM" id="SSF57903">
    <property type="entry name" value="FYVE/PHD zinc finger"/>
    <property type="match status" value="1"/>
</dbReference>
<dbReference type="Pfam" id="PF12998">
    <property type="entry name" value="ING"/>
    <property type="match status" value="2"/>
</dbReference>
<evidence type="ECO:0000256" key="2">
    <source>
        <dbReference type="ARBA" id="ARBA00010210"/>
    </source>
</evidence>
<dbReference type="InterPro" id="IPR011011">
    <property type="entry name" value="Znf_FYVE_PHD"/>
</dbReference>
<evidence type="ECO:0000256" key="6">
    <source>
        <dbReference type="ARBA" id="ARBA00022853"/>
    </source>
</evidence>
<dbReference type="GO" id="GO:0006325">
    <property type="term" value="P:chromatin organization"/>
    <property type="evidence" value="ECO:0007669"/>
    <property type="project" value="UniProtKB-KW"/>
</dbReference>
<dbReference type="OrthoDB" id="5411773at2759"/>
<feature type="site" description="Histone H3K4me3 binding" evidence="8">
    <location>
        <position position="342"/>
    </location>
</feature>
<feature type="binding site" evidence="9">
    <location>
        <position position="346"/>
    </location>
    <ligand>
        <name>Zn(2+)</name>
        <dbReference type="ChEBI" id="CHEBI:29105"/>
        <label>2</label>
    </ligand>
</feature>
<evidence type="ECO:0000256" key="7">
    <source>
        <dbReference type="ARBA" id="ARBA00023242"/>
    </source>
</evidence>
<feature type="region of interest" description="Disordered" evidence="12">
    <location>
        <begin position="258"/>
        <end position="285"/>
    </location>
</feature>
<proteinExistence type="inferred from homology"/>
<dbReference type="FunFam" id="3.30.40.10:FF:000016">
    <property type="entry name" value="Inhibitor of growth protein"/>
    <property type="match status" value="1"/>
</dbReference>
<sequence length="386" mass="42443">MECRSCVNLAVEQLPLSLERHFALVKELDEHVHEYQSSLLPMLQRYAEWRRLRAGIVTSKDNEKEIAERTSSAEPMDVDPPPNTAADLADSLRTPSRPNGVPMSPSKSPGGKASSVPAVVDTPAQRASSSKPSEQTPQNSTQAQVLLSRVARFSEEMVSASQEKVNVAKSAYDTVDRHIRLLDQAIKEQELVLSHGLRPGTLPAPIVLPDLTVPKGRTRGQHSPAPGDTENMDVDVLDQANAGAEADDVPTMGIVSEVQEGQVAPRPRRGKKGRQKKKALEETTENAAPLVPATTNIKSVKLTVAPMITNAAQAALETIANPDEPRYCFCNQVSYGEMIACDNPDCEREWFHYGCVDLTVPPRGRWFCRECKDASTRPRKGRKKRR</sequence>
<comment type="subcellular location">
    <subcellularLocation>
        <location evidence="1 11">Nucleus</location>
    </subcellularLocation>
</comment>
<dbReference type="CDD" id="cd15505">
    <property type="entry name" value="PHD_ING"/>
    <property type="match status" value="1"/>
</dbReference>
<dbReference type="InterPro" id="IPR013083">
    <property type="entry name" value="Znf_RING/FYVE/PHD"/>
</dbReference>
<evidence type="ECO:0000256" key="9">
    <source>
        <dbReference type="PIRSR" id="PIRSR628651-51"/>
    </source>
</evidence>
<organism evidence="14 15">
    <name type="scientific">Neolentinus lepideus HHB14362 ss-1</name>
    <dbReference type="NCBI Taxonomy" id="1314782"/>
    <lineage>
        <taxon>Eukaryota</taxon>
        <taxon>Fungi</taxon>
        <taxon>Dikarya</taxon>
        <taxon>Basidiomycota</taxon>
        <taxon>Agaricomycotina</taxon>
        <taxon>Agaricomycetes</taxon>
        <taxon>Gloeophyllales</taxon>
        <taxon>Gloeophyllaceae</taxon>
        <taxon>Neolentinus</taxon>
    </lineage>
</organism>
<protein>
    <recommendedName>
        <fullName evidence="11">Chromatin modification-related protein</fullName>
    </recommendedName>
</protein>
<dbReference type="PANTHER" id="PTHR10333">
    <property type="entry name" value="INHIBITOR OF GROWTH PROTEIN"/>
    <property type="match status" value="1"/>
</dbReference>
<feature type="binding site" evidence="9">
    <location>
        <position position="368"/>
    </location>
    <ligand>
        <name>Zn(2+)</name>
        <dbReference type="ChEBI" id="CHEBI:29105"/>
        <label>2</label>
    </ligand>
</feature>
<dbReference type="InterPro" id="IPR001965">
    <property type="entry name" value="Znf_PHD"/>
</dbReference>
<accession>A0A165SGP5</accession>
<evidence type="ECO:0000256" key="5">
    <source>
        <dbReference type="ARBA" id="ARBA00022833"/>
    </source>
</evidence>
<evidence type="ECO:0000256" key="4">
    <source>
        <dbReference type="ARBA" id="ARBA00022771"/>
    </source>
</evidence>
<feature type="site" description="Histone H3K4me3 binding" evidence="8">
    <location>
        <position position="350"/>
    </location>
</feature>
<evidence type="ECO:0000256" key="12">
    <source>
        <dbReference type="SAM" id="MobiDB-lite"/>
    </source>
</evidence>
<feature type="domain" description="PHD-type" evidence="13">
    <location>
        <begin position="325"/>
        <end position="374"/>
    </location>
</feature>
<evidence type="ECO:0000313" key="15">
    <source>
        <dbReference type="Proteomes" id="UP000076761"/>
    </source>
</evidence>
<dbReference type="GO" id="GO:0005634">
    <property type="term" value="C:nucleus"/>
    <property type="evidence" value="ECO:0007669"/>
    <property type="project" value="UniProtKB-SubCell"/>
</dbReference>
<keyword evidence="4 10" id="KW-0863">Zinc-finger</keyword>
<dbReference type="InterPro" id="IPR019786">
    <property type="entry name" value="Zinc_finger_PHD-type_CS"/>
</dbReference>
<dbReference type="Gene3D" id="3.30.40.10">
    <property type="entry name" value="Zinc/RING finger domain, C3HC4 (zinc finger)"/>
    <property type="match status" value="1"/>
</dbReference>
<feature type="compositionally biased region" description="Polar residues" evidence="12">
    <location>
        <begin position="125"/>
        <end position="143"/>
    </location>
</feature>
<comment type="domain">
    <text evidence="11">The PHD-type zinc finger mediates the binding to H3K4me3.</text>
</comment>
<dbReference type="Proteomes" id="UP000076761">
    <property type="component" value="Unassembled WGS sequence"/>
</dbReference>